<dbReference type="Pfam" id="PF03184">
    <property type="entry name" value="DDE_1"/>
    <property type="match status" value="1"/>
</dbReference>
<accession>A0A151K2N5</accession>
<name>A0A151K2N5_9HYME</name>
<evidence type="ECO:0000259" key="1">
    <source>
        <dbReference type="Pfam" id="PF03184"/>
    </source>
</evidence>
<dbReference type="InterPro" id="IPR004875">
    <property type="entry name" value="DDE_SF_endonuclease_dom"/>
</dbReference>
<dbReference type="GO" id="GO:0003676">
    <property type="term" value="F:nucleic acid binding"/>
    <property type="evidence" value="ECO:0007669"/>
    <property type="project" value="InterPro"/>
</dbReference>
<feature type="non-terminal residue" evidence="2">
    <location>
        <position position="1"/>
    </location>
</feature>
<dbReference type="Proteomes" id="UP000078492">
    <property type="component" value="Unassembled WGS sequence"/>
</dbReference>
<comment type="caution">
    <text evidence="2">The sequence shown here is derived from an EMBL/GenBank/DDBJ whole genome shotgun (WGS) entry which is preliminary data.</text>
</comment>
<keyword evidence="3" id="KW-1185">Reference proteome</keyword>
<feature type="domain" description="DDE-1" evidence="1">
    <location>
        <begin position="6"/>
        <end position="91"/>
    </location>
</feature>
<dbReference type="AlphaFoldDB" id="A0A151K2N5"/>
<evidence type="ECO:0000313" key="2">
    <source>
        <dbReference type="EMBL" id="KYN50385.1"/>
    </source>
</evidence>
<organism evidence="2 3">
    <name type="scientific">Trachymyrmex cornetzi</name>
    <dbReference type="NCBI Taxonomy" id="471704"/>
    <lineage>
        <taxon>Eukaryota</taxon>
        <taxon>Metazoa</taxon>
        <taxon>Ecdysozoa</taxon>
        <taxon>Arthropoda</taxon>
        <taxon>Hexapoda</taxon>
        <taxon>Insecta</taxon>
        <taxon>Pterygota</taxon>
        <taxon>Neoptera</taxon>
        <taxon>Endopterygota</taxon>
        <taxon>Hymenoptera</taxon>
        <taxon>Apocrita</taxon>
        <taxon>Aculeata</taxon>
        <taxon>Formicoidea</taxon>
        <taxon>Formicidae</taxon>
        <taxon>Myrmicinae</taxon>
        <taxon>Trachymyrmex</taxon>
    </lineage>
</organism>
<sequence>ESFYEYITNVFYLWLKTNNIVFPVVLFMDGHSSHLTLPLSNFCRQHEIELIALYPNATHILQPLDVAVFHPLKMVWKKTVNNWRLENNGERLKKDMFAPLFKKTLDSIDLTSMAKNGFQTCGLYPFTPNAVDFNILNKQKKSKNLINTEPNQTDSLKVY</sequence>
<gene>
    <name evidence="2" type="ORF">ALC57_00022</name>
</gene>
<protein>
    <recommendedName>
        <fullName evidence="1">DDE-1 domain-containing protein</fullName>
    </recommendedName>
</protein>
<reference evidence="2 3" key="1">
    <citation type="submission" date="2015-09" db="EMBL/GenBank/DDBJ databases">
        <title>Trachymyrmex cornetzi WGS genome.</title>
        <authorList>
            <person name="Nygaard S."/>
            <person name="Hu H."/>
            <person name="Boomsma J."/>
            <person name="Zhang G."/>
        </authorList>
    </citation>
    <scope>NUCLEOTIDE SEQUENCE [LARGE SCALE GENOMIC DNA]</scope>
    <source>
        <strain evidence="2">Tcor2-1</strain>
        <tissue evidence="2">Whole body</tissue>
    </source>
</reference>
<evidence type="ECO:0000313" key="3">
    <source>
        <dbReference type="Proteomes" id="UP000078492"/>
    </source>
</evidence>
<dbReference type="EMBL" id="LKEY01013252">
    <property type="protein sequence ID" value="KYN50385.1"/>
    <property type="molecule type" value="Genomic_DNA"/>
</dbReference>
<proteinExistence type="predicted"/>
<dbReference type="STRING" id="471704.A0A151K2N5"/>